<dbReference type="EMBL" id="JACAZE010000012">
    <property type="protein sequence ID" value="KAF7302343.1"/>
    <property type="molecule type" value="Genomic_DNA"/>
</dbReference>
<proteinExistence type="predicted"/>
<sequence length="205" mass="23835">MLFQTPPFEPYLRNLRETAHTHLGILSPFTLERLVINLGLSLQFTLPVLTLPDTFPCLREVEFHLHANVDLLDHYLRDSSQPLLSTLLSPEDCPALEEIIFKIKWTRKLGSPFPAAIELDIVGQIARKIDERLRTDPRPRLPRCTWLFQLCKPDILAEEREECMEKIAKAIERQMPFASERRLLRCGRIDEESEKAFQGVFSSRR</sequence>
<dbReference type="Proteomes" id="UP000613580">
    <property type="component" value="Unassembled WGS sequence"/>
</dbReference>
<evidence type="ECO:0000313" key="1">
    <source>
        <dbReference type="EMBL" id="KAF7302343.1"/>
    </source>
</evidence>
<comment type="caution">
    <text evidence="1">The sequence shown here is derived from an EMBL/GenBank/DDBJ whole genome shotgun (WGS) entry which is preliminary data.</text>
</comment>
<name>A0A8H6W5C0_MYCCL</name>
<organism evidence="1 2">
    <name type="scientific">Mycena chlorophos</name>
    <name type="common">Agaric fungus</name>
    <name type="synonym">Agaricus chlorophos</name>
    <dbReference type="NCBI Taxonomy" id="658473"/>
    <lineage>
        <taxon>Eukaryota</taxon>
        <taxon>Fungi</taxon>
        <taxon>Dikarya</taxon>
        <taxon>Basidiomycota</taxon>
        <taxon>Agaricomycotina</taxon>
        <taxon>Agaricomycetes</taxon>
        <taxon>Agaricomycetidae</taxon>
        <taxon>Agaricales</taxon>
        <taxon>Marasmiineae</taxon>
        <taxon>Mycenaceae</taxon>
        <taxon>Mycena</taxon>
    </lineage>
</organism>
<accession>A0A8H6W5C0</accession>
<dbReference type="AlphaFoldDB" id="A0A8H6W5C0"/>
<gene>
    <name evidence="1" type="ORF">HMN09_00867900</name>
</gene>
<keyword evidence="2" id="KW-1185">Reference proteome</keyword>
<reference evidence="1" key="1">
    <citation type="submission" date="2020-05" db="EMBL/GenBank/DDBJ databases">
        <title>Mycena genomes resolve the evolution of fungal bioluminescence.</title>
        <authorList>
            <person name="Tsai I.J."/>
        </authorList>
    </citation>
    <scope>NUCLEOTIDE SEQUENCE</scope>
    <source>
        <strain evidence="1">110903Hualien_Pintung</strain>
    </source>
</reference>
<evidence type="ECO:0000313" key="2">
    <source>
        <dbReference type="Proteomes" id="UP000613580"/>
    </source>
</evidence>
<protein>
    <submittedName>
        <fullName evidence="1">Uncharacterized protein</fullName>
    </submittedName>
</protein>